<accession>M2MXC5</accession>
<dbReference type="KEGG" id="bcom:BAUCODRAFT_39477"/>
<dbReference type="HOGENOM" id="CLU_1740158_0_0_1"/>
<proteinExistence type="predicted"/>
<dbReference type="RefSeq" id="XP_007681399.1">
    <property type="nucleotide sequence ID" value="XM_007683209.1"/>
</dbReference>
<evidence type="ECO:0000313" key="2">
    <source>
        <dbReference type="Proteomes" id="UP000011761"/>
    </source>
</evidence>
<keyword evidence="2" id="KW-1185">Reference proteome</keyword>
<protein>
    <submittedName>
        <fullName evidence="1">Uncharacterized protein</fullName>
    </submittedName>
</protein>
<organism evidence="1 2">
    <name type="scientific">Baudoinia panamericana (strain UAMH 10762)</name>
    <name type="common">Angels' share fungus</name>
    <name type="synonym">Baudoinia compniacensis (strain UAMH 10762)</name>
    <dbReference type="NCBI Taxonomy" id="717646"/>
    <lineage>
        <taxon>Eukaryota</taxon>
        <taxon>Fungi</taxon>
        <taxon>Dikarya</taxon>
        <taxon>Ascomycota</taxon>
        <taxon>Pezizomycotina</taxon>
        <taxon>Dothideomycetes</taxon>
        <taxon>Dothideomycetidae</taxon>
        <taxon>Mycosphaerellales</taxon>
        <taxon>Teratosphaeriaceae</taxon>
        <taxon>Baudoinia</taxon>
    </lineage>
</organism>
<sequence length="150" mass="17089">MLHYVHQYFTGFPLAPYSVADSIYALTEQLGHYAPLYGYGNRLIWSLRDELEDLASNVRGGWMPNRRSTPAPWTGPVLNGSPWPWNGPDHYNTPSPWTGPGAWMPPYRRSAPTSRRYVWKPRITGSSWVDDDYDDPSFLRGSRGQKALCA</sequence>
<evidence type="ECO:0000313" key="1">
    <source>
        <dbReference type="EMBL" id="EMC91309.1"/>
    </source>
</evidence>
<dbReference type="Proteomes" id="UP000011761">
    <property type="component" value="Unassembled WGS sequence"/>
</dbReference>
<dbReference type="GeneID" id="19113798"/>
<gene>
    <name evidence="1" type="ORF">BAUCODRAFT_39477</name>
</gene>
<name>M2MXC5_BAUPA</name>
<dbReference type="EMBL" id="KB445564">
    <property type="protein sequence ID" value="EMC91309.1"/>
    <property type="molecule type" value="Genomic_DNA"/>
</dbReference>
<dbReference type="AlphaFoldDB" id="M2MXC5"/>
<reference evidence="1 2" key="1">
    <citation type="journal article" date="2012" name="PLoS Pathog.">
        <title>Diverse lifestyles and strategies of plant pathogenesis encoded in the genomes of eighteen Dothideomycetes fungi.</title>
        <authorList>
            <person name="Ohm R.A."/>
            <person name="Feau N."/>
            <person name="Henrissat B."/>
            <person name="Schoch C.L."/>
            <person name="Horwitz B.A."/>
            <person name="Barry K.W."/>
            <person name="Condon B.J."/>
            <person name="Copeland A.C."/>
            <person name="Dhillon B."/>
            <person name="Glaser F."/>
            <person name="Hesse C.N."/>
            <person name="Kosti I."/>
            <person name="LaButti K."/>
            <person name="Lindquist E.A."/>
            <person name="Lucas S."/>
            <person name="Salamov A.A."/>
            <person name="Bradshaw R.E."/>
            <person name="Ciuffetti L."/>
            <person name="Hamelin R.C."/>
            <person name="Kema G.H.J."/>
            <person name="Lawrence C."/>
            <person name="Scott J.A."/>
            <person name="Spatafora J.W."/>
            <person name="Turgeon B.G."/>
            <person name="de Wit P.J.G.M."/>
            <person name="Zhong S."/>
            <person name="Goodwin S.B."/>
            <person name="Grigoriev I.V."/>
        </authorList>
    </citation>
    <scope>NUCLEOTIDE SEQUENCE [LARGE SCALE GENOMIC DNA]</scope>
    <source>
        <strain evidence="1 2">UAMH 10762</strain>
    </source>
</reference>